<evidence type="ECO:0008006" key="4">
    <source>
        <dbReference type="Google" id="ProtNLM"/>
    </source>
</evidence>
<organism evidence="2 3">
    <name type="scientific">Mycetohabitans rhizoxinica (strain DSM 19002 / CIP 109453 / HKI 454)</name>
    <name type="common">Paraburkholderia rhizoxinica</name>
    <dbReference type="NCBI Taxonomy" id="882378"/>
    <lineage>
        <taxon>Bacteria</taxon>
        <taxon>Pseudomonadati</taxon>
        <taxon>Pseudomonadota</taxon>
        <taxon>Betaproteobacteria</taxon>
        <taxon>Burkholderiales</taxon>
        <taxon>Burkholderiaceae</taxon>
        <taxon>Mycetohabitans</taxon>
    </lineage>
</organism>
<name>E5AMY5_MYCRK</name>
<keyword evidence="1" id="KW-1133">Transmembrane helix</keyword>
<evidence type="ECO:0000313" key="3">
    <source>
        <dbReference type="Proteomes" id="UP000007437"/>
    </source>
</evidence>
<dbReference type="eggNOG" id="ENOG502ZM7T">
    <property type="taxonomic scope" value="Bacteria"/>
</dbReference>
<sequence>MATDNLDPSDFTIFTVVSATLVRCCPMSHRRTQKLTAWLGLTAIWLIVVMPLASQWLSHAGRGVDTVLCSAATTGERASAHGSAHVGGHLDACGYCSLLAHSPAIGAPQVATLMLQRQRAATLPVIEGVPRPTSRHLVSYPRAPPGTV</sequence>
<dbReference type="Proteomes" id="UP000007437">
    <property type="component" value="Chromosome"/>
</dbReference>
<gene>
    <name evidence="2" type="ordered locus">RBRH_00945</name>
</gene>
<keyword evidence="1" id="KW-0472">Membrane</keyword>
<dbReference type="EMBL" id="FR687359">
    <property type="protein sequence ID" value="CBW74066.1"/>
    <property type="molecule type" value="Genomic_DNA"/>
</dbReference>
<accession>E5AMY5</accession>
<dbReference type="HOGENOM" id="CLU_123889_0_0_4"/>
<proteinExistence type="predicted"/>
<dbReference type="OrthoDB" id="8538365at2"/>
<protein>
    <recommendedName>
        <fullName evidence="4">DUF2946 domain-containing protein</fullName>
    </recommendedName>
</protein>
<dbReference type="InterPro" id="IPR021333">
    <property type="entry name" value="DUF2946"/>
</dbReference>
<dbReference type="KEGG" id="brh:RBRH_00945"/>
<evidence type="ECO:0000256" key="1">
    <source>
        <dbReference type="SAM" id="Phobius"/>
    </source>
</evidence>
<keyword evidence="1" id="KW-0812">Transmembrane</keyword>
<dbReference type="AlphaFoldDB" id="E5AMY5"/>
<feature type="transmembrane region" description="Helical" evidence="1">
    <location>
        <begin position="37"/>
        <end position="57"/>
    </location>
</feature>
<dbReference type="STRING" id="882378.RBRH_00945"/>
<evidence type="ECO:0000313" key="2">
    <source>
        <dbReference type="EMBL" id="CBW74066.1"/>
    </source>
</evidence>
<dbReference type="Pfam" id="PF11162">
    <property type="entry name" value="DUF2946"/>
    <property type="match status" value="1"/>
</dbReference>
<reference evidence="2 3" key="1">
    <citation type="journal article" date="2011" name="J. Bacteriol.">
        <title>Complete genome sequence of Burkholderia rhizoxinica, an endosymbiont of Rhizopus microsporus.</title>
        <authorList>
            <person name="Lackner G."/>
            <person name="Moebius N."/>
            <person name="Partida-Martinez L."/>
            <person name="Hertweck C."/>
        </authorList>
    </citation>
    <scope>NUCLEOTIDE SEQUENCE [LARGE SCALE GENOMIC DNA]</scope>
    <source>
        <strain evidence="3">DSM 19002 / CIP 109453 / HKI 454</strain>
    </source>
</reference>